<reference evidence="2" key="1">
    <citation type="journal article" date="2019" name="Int. J. Syst. Evol. Microbiol.">
        <title>The Global Catalogue of Microorganisms (GCM) 10K type strain sequencing project: providing services to taxonomists for standard genome sequencing and annotation.</title>
        <authorList>
            <consortium name="The Broad Institute Genomics Platform"/>
            <consortium name="The Broad Institute Genome Sequencing Center for Infectious Disease"/>
            <person name="Wu L."/>
            <person name="Ma J."/>
        </authorList>
    </citation>
    <scope>NUCLEOTIDE SEQUENCE [LARGE SCALE GENOMIC DNA]</scope>
    <source>
        <strain evidence="2">KCTC 52042</strain>
    </source>
</reference>
<keyword evidence="2" id="KW-1185">Reference proteome</keyword>
<protein>
    <submittedName>
        <fullName evidence="1">WbqC family protein</fullName>
    </submittedName>
</protein>
<organism evidence="1 2">
    <name type="scientific">Gracilimonas halophila</name>
    <dbReference type="NCBI Taxonomy" id="1834464"/>
    <lineage>
        <taxon>Bacteria</taxon>
        <taxon>Pseudomonadati</taxon>
        <taxon>Balneolota</taxon>
        <taxon>Balneolia</taxon>
        <taxon>Balneolales</taxon>
        <taxon>Balneolaceae</taxon>
        <taxon>Gracilimonas</taxon>
    </lineage>
</organism>
<name>A0ABW5JIP6_9BACT</name>
<sequence>MRLALLQPQFAPNLYDLSAMLKADMVVWNDLEQWSRKGRTHRAAIKGEQGLQWVNIPIKTEDKKKSISEVRIEHSEDWIDPFWNALHHNYSEATWYDFFAEELEFEIRRATEFEKLIDFNIYFFDSLQHFLEFKIEFQLASTIPEFDPNPDIFAERVGADILFQEQDSKNYQWLSDDANTVFDEKSHPRYNQLGDSFLPGCSVLDLLFNKGKESFSVLGF</sequence>
<dbReference type="RefSeq" id="WP_390299891.1">
    <property type="nucleotide sequence ID" value="NZ_JBHULI010000022.1"/>
</dbReference>
<dbReference type="InterPro" id="IPR014985">
    <property type="entry name" value="WbqC"/>
</dbReference>
<accession>A0ABW5JIP6</accession>
<dbReference type="EMBL" id="JBHULI010000022">
    <property type="protein sequence ID" value="MFD2531941.1"/>
    <property type="molecule type" value="Genomic_DNA"/>
</dbReference>
<dbReference type="Proteomes" id="UP001597460">
    <property type="component" value="Unassembled WGS sequence"/>
</dbReference>
<evidence type="ECO:0000313" key="1">
    <source>
        <dbReference type="EMBL" id="MFD2531941.1"/>
    </source>
</evidence>
<comment type="caution">
    <text evidence="1">The sequence shown here is derived from an EMBL/GenBank/DDBJ whole genome shotgun (WGS) entry which is preliminary data.</text>
</comment>
<gene>
    <name evidence="1" type="ORF">ACFSVN_05750</name>
</gene>
<evidence type="ECO:0000313" key="2">
    <source>
        <dbReference type="Proteomes" id="UP001597460"/>
    </source>
</evidence>
<proteinExistence type="predicted"/>
<dbReference type="Pfam" id="PF08889">
    <property type="entry name" value="WbqC"/>
    <property type="match status" value="1"/>
</dbReference>